<reference evidence="2" key="1">
    <citation type="submission" date="2011-08" db="EMBL/GenBank/DDBJ databases">
        <authorList>
            <person name="Rombauts S."/>
        </authorList>
    </citation>
    <scope>NUCLEOTIDE SEQUENCE</scope>
    <source>
        <strain evidence="2">London</strain>
    </source>
</reference>
<dbReference type="AlphaFoldDB" id="T1L357"/>
<dbReference type="EnsemblMetazoa" id="tetur35g00310.1">
    <property type="protein sequence ID" value="tetur35g00310.1"/>
    <property type="gene ID" value="tetur35g00310"/>
</dbReference>
<keyword evidence="2" id="KW-1185">Reference proteome</keyword>
<proteinExistence type="predicted"/>
<evidence type="ECO:0000313" key="1">
    <source>
        <dbReference type="EnsemblMetazoa" id="tetur35g00310.1"/>
    </source>
</evidence>
<dbReference type="HOGENOM" id="CLU_3425294_0_0_1"/>
<sequence>MATRSSYSSWSLQIVIMIITLS</sequence>
<accession>T1L357</accession>
<dbReference type="EMBL" id="CAEY01001012">
    <property type="status" value="NOT_ANNOTATED_CDS"/>
    <property type="molecule type" value="Genomic_DNA"/>
</dbReference>
<reference evidence="1" key="2">
    <citation type="submission" date="2015-06" db="UniProtKB">
        <authorList>
            <consortium name="EnsemblMetazoa"/>
        </authorList>
    </citation>
    <scope>IDENTIFICATION</scope>
</reference>
<dbReference type="Proteomes" id="UP000015104">
    <property type="component" value="Unassembled WGS sequence"/>
</dbReference>
<organism evidence="1 2">
    <name type="scientific">Tetranychus urticae</name>
    <name type="common">Two-spotted spider mite</name>
    <dbReference type="NCBI Taxonomy" id="32264"/>
    <lineage>
        <taxon>Eukaryota</taxon>
        <taxon>Metazoa</taxon>
        <taxon>Ecdysozoa</taxon>
        <taxon>Arthropoda</taxon>
        <taxon>Chelicerata</taxon>
        <taxon>Arachnida</taxon>
        <taxon>Acari</taxon>
        <taxon>Acariformes</taxon>
        <taxon>Trombidiformes</taxon>
        <taxon>Prostigmata</taxon>
        <taxon>Eleutherengona</taxon>
        <taxon>Raphignathae</taxon>
        <taxon>Tetranychoidea</taxon>
        <taxon>Tetranychidae</taxon>
        <taxon>Tetranychus</taxon>
    </lineage>
</organism>
<name>T1L357_TETUR</name>
<evidence type="ECO:0000313" key="2">
    <source>
        <dbReference type="Proteomes" id="UP000015104"/>
    </source>
</evidence>
<protein>
    <submittedName>
        <fullName evidence="1">Uncharacterized protein</fullName>
    </submittedName>
</protein>